<comment type="caution">
    <text evidence="1">The sequence shown here is derived from an EMBL/GenBank/DDBJ whole genome shotgun (WGS) entry which is preliminary data.</text>
</comment>
<proteinExistence type="predicted"/>
<evidence type="ECO:0000313" key="2">
    <source>
        <dbReference type="Proteomes" id="UP001595868"/>
    </source>
</evidence>
<accession>A0ABV8KUB3</accession>
<dbReference type="EMBL" id="JBHSBN010000028">
    <property type="protein sequence ID" value="MFC4109744.1"/>
    <property type="molecule type" value="Genomic_DNA"/>
</dbReference>
<dbReference type="RefSeq" id="WP_377551525.1">
    <property type="nucleotide sequence ID" value="NZ_JBHSBN010000028.1"/>
</dbReference>
<gene>
    <name evidence="1" type="ORF">ACFOX0_27920</name>
</gene>
<keyword evidence="2" id="KW-1185">Reference proteome</keyword>
<evidence type="ECO:0000313" key="1">
    <source>
        <dbReference type="EMBL" id="MFC4109744.1"/>
    </source>
</evidence>
<protein>
    <submittedName>
        <fullName evidence="1">Uncharacterized protein</fullName>
    </submittedName>
</protein>
<organism evidence="1 2">
    <name type="scientific">Micromonospora zhanjiangensis</name>
    <dbReference type="NCBI Taxonomy" id="1522057"/>
    <lineage>
        <taxon>Bacteria</taxon>
        <taxon>Bacillati</taxon>
        <taxon>Actinomycetota</taxon>
        <taxon>Actinomycetes</taxon>
        <taxon>Micromonosporales</taxon>
        <taxon>Micromonosporaceae</taxon>
        <taxon>Micromonospora</taxon>
    </lineage>
</organism>
<dbReference type="Proteomes" id="UP001595868">
    <property type="component" value="Unassembled WGS sequence"/>
</dbReference>
<name>A0ABV8KUB3_9ACTN</name>
<reference evidence="2" key="1">
    <citation type="journal article" date="2019" name="Int. J. Syst. Evol. Microbiol.">
        <title>The Global Catalogue of Microorganisms (GCM) 10K type strain sequencing project: providing services to taxonomists for standard genome sequencing and annotation.</title>
        <authorList>
            <consortium name="The Broad Institute Genomics Platform"/>
            <consortium name="The Broad Institute Genome Sequencing Center for Infectious Disease"/>
            <person name="Wu L."/>
            <person name="Ma J."/>
        </authorList>
    </citation>
    <scope>NUCLEOTIDE SEQUENCE [LARGE SCALE GENOMIC DNA]</scope>
    <source>
        <strain evidence="2">2902at01</strain>
    </source>
</reference>
<sequence length="63" mass="6823">MSPTPLAEPDQPDDAIPSQQDLDDAEFVLAAHPPRAVARLVCACGEDYPCDEVRFAQLVKEGL</sequence>